<sequence>MYSKFNLIAGAGGGGKKGGSSRTPIEAVDNVESKSLAFILDLLGEGVIGGLKEGGKSVFLDDVPLLNPDGTPNFSGVKIWERQGQQNQDPIDGFDDIETPKAVAVEIKQSMPKTIQIDNDDADRVRVIMDFPRLTSTNKDNGDISGATVEFQFQLAVGDGPFQPVIPVDHKSEIVTVSKKSGGKFQREYFIDLPKPGKNYRIKVIRLTGDSNTDYLVNKTILSSYGEIIFAKMSYPNSALVGICIDSKEFGNNLPRRSYLVSGLLIRVPSNYDPIDNKYDGDWDGTFEYRVSSNPAWILYDLLISSGYGLGRYVKEHMIDVGMLYQIGRYCDDEVDDGFGGKEKRFSINTVITTRQEAFKVINDIASVFRGMVFWAGGVINMRQDSPSDPVMLFSSANIIGRVARKGSARKDRPTVAVVTYNDKTDLYKQNIEYVEDQEAIKERGIHKAEVLAFGCTSRGQAYRTGLWLLYTAKMETDVILYKAGIDCSMLMPGDVVKLNDKYRSGKRNSGRIVSFTKNSIKLDQSVNLSNAGAFISFMSKEGKLIDRNVLEAAGERNVLTFKEPLKIKEEPQSMAVWMVTEPDLEPELVRIISIKDSEEKGSFEITGVSHNPSKYQAIDNGAVLVPMKTTVNDPTYSKPSGLEIIETTYLSSPGNLSNKLVVSWQGRSTQYTVRYRRSDVVDNWTAIEVLDSQYEIVNVSQGSKYDVEVFAVSIMGRKTETIALTYTVLGKSNPPNAPKDLIVLGDYRQIVLKWVAPTNIDLEKIIVYGSKTNKFEAASLLASVPSTTFTHAGLEDNQTWFYWVRAVNKRGMLSSVNSNIGTSATTKEVMSFLKDKITSTELSKDLLSEISDTASNDAADKVMNDVNESIKEANDLAQEAKKQAEQISSDLTKTVNEKIGAESQKRSEAILAESKKRTEEIRTETTARELAINTEVSNRNTAILNEKKERGVAISESEKKLQDANQLLANRVNTLSAANEANTAAIKKEEQARTTAVSSEASKRESLAAQMRGDYTGTDLTKITTGLIFAEREARVGGDKSEAVERKSMETRFNNSLSTVNKSIESATTAQKAQSGEITAIKNTLNNKADSSALTSINTKVEQNKAQITSLGEQTTQLKNNVNTLTTNVNQKADSKALTALQNEVVQHKGLLSSQSSSLTNLENTLQDLRNDSSNLLKNGLFSDKLNYWKLTGSNVKAVVDEGENAIRFDVAKTTELLNQSVYLKVGKTYRISVWVKLSNDFSVPNWGNTKIRLGKISGEHLGDTSFAAALNKNAWTHIVLERAAQFTGLHDIAIITNQTKGFALIKNVSVIDAANDMAVEANAKAIESVKSDVTKQAGLISSNSNKVTSLENSLKTTNTNVGMKADATALSSLDSKVTQQGKDIASHSGSITALNNSTSNIKNDLTDVNLLARITTNGKQLIPNPNFMNGEHDVSAYNNANNGNVLLGVIKRQSDNPTSSSHELQLTTKGAGSPYYGGFVRGLRSKANAVFVTKYIIKLPVGWNLEAHANPLGDGSFDKFVGSSIGTGKYETYYRITKCGATGSFQNGGHVSVRIVDSSKAKVPTATEPLVWHLAQIEVYETTDYASATPEVTNFMSSAKSSLDSLANTTKSQSTQITNLQNSLNITNGNVNKKADATAVTNLDSKVAQQGKDISSQSSQITNLQNGLNTANGNVNKKADASALTTLNSKVTAVEGKVNSATSNITSLSSKIDQVKADLTDLVEVDLDLSKLDVNKYYPVTLHLNTSRRYYFKIFRTLSQYPSNNPSYATHGTKTFSVILEWNVSGSGWGTQPENRMIQNFSYRFTNQSPVLNVSQMTNSSIEVVYLRGGSFYQLTKYKNCSHSIRTEKYTTNSQSVEPIVYNASLEPVTAGTATSNAINDLSTKVTSVEGKLDTTSNQVTSLNTAIGKKAESSAVTALQSTVTQHGKDISATNSNVSTLTTKVNANVTKIEQVSKTVNDVNKAQTETKASMESQFKGQSTKIENLAKTVASSSGLSSTWMVKMEANAKGQKYAAGIALGIEGKNLQSQFLVQADRFALINTANGTTTTPFVIDGGVTYISAASIKNGSIDSAKFGDIQSNNYKANATGWKLSKSGTLEMNGQTSGKGRLSITNNRIDVYDEKGVLRVRLGLL</sequence>
<dbReference type="Gene3D" id="2.60.40.10">
    <property type="entry name" value="Immunoglobulins"/>
    <property type="match status" value="2"/>
</dbReference>
<dbReference type="InterPro" id="IPR036116">
    <property type="entry name" value="FN3_sf"/>
</dbReference>
<dbReference type="InterPro" id="IPR013783">
    <property type="entry name" value="Ig-like_fold"/>
</dbReference>
<geneLocation type="plasmid" evidence="3">
    <name>Drgb1</name>
</geneLocation>
<keyword evidence="1" id="KW-0175">Coiled coil</keyword>
<evidence type="ECO:0000313" key="3">
    <source>
        <dbReference type="EMBL" id="AKG47484.1"/>
    </source>
</evidence>
<dbReference type="Pfam" id="PF24801">
    <property type="entry name" value="FNIII-A_GpJ"/>
    <property type="match status" value="1"/>
</dbReference>
<dbReference type="SUPFAM" id="SSF49265">
    <property type="entry name" value="Fibronectin type III"/>
    <property type="match status" value="1"/>
</dbReference>
<dbReference type="CDD" id="cd00063">
    <property type="entry name" value="FN3"/>
    <property type="match status" value="1"/>
</dbReference>
<dbReference type="EMBL" id="KP942676">
    <property type="protein sequence ID" value="AKG47484.1"/>
    <property type="molecule type" value="Genomic_DNA"/>
</dbReference>
<dbReference type="InterPro" id="IPR015406">
    <property type="entry name" value="GpJ_CSF"/>
</dbReference>
<name>A0A0K0MPX4_PECCA</name>
<dbReference type="Gene3D" id="1.10.287.1490">
    <property type="match status" value="1"/>
</dbReference>
<dbReference type="InterPro" id="IPR053171">
    <property type="entry name" value="Viral_Tip_Attach_Protein"/>
</dbReference>
<protein>
    <submittedName>
        <fullName evidence="3">Fibronectin type III domain protein</fullName>
    </submittedName>
</protein>
<keyword evidence="3" id="KW-0614">Plasmid</keyword>
<feature type="coiled-coil region" evidence="1">
    <location>
        <begin position="860"/>
        <end position="898"/>
    </location>
</feature>
<feature type="domain" description="Fibronectin type-III" evidence="2">
    <location>
        <begin position="735"/>
        <end position="830"/>
    </location>
</feature>
<evidence type="ECO:0000259" key="2">
    <source>
        <dbReference type="PROSITE" id="PS50853"/>
    </source>
</evidence>
<dbReference type="SMART" id="SM00060">
    <property type="entry name" value="FN3"/>
    <property type="match status" value="2"/>
</dbReference>
<proteinExistence type="predicted"/>
<evidence type="ECO:0000256" key="1">
    <source>
        <dbReference type="SAM" id="Coils"/>
    </source>
</evidence>
<dbReference type="PANTHER" id="PTHR36251:SF2">
    <property type="entry name" value="GIFSY-2 PROPHAGE HOST SPECIFICITY PROTEIN J, PHAGE LAMBDA"/>
    <property type="match status" value="1"/>
</dbReference>
<feature type="domain" description="Fibronectin type-III" evidence="2">
    <location>
        <begin position="639"/>
        <end position="732"/>
    </location>
</feature>
<dbReference type="PROSITE" id="PS50853">
    <property type="entry name" value="FN3"/>
    <property type="match status" value="2"/>
</dbReference>
<dbReference type="Gene3D" id="1.20.5.340">
    <property type="match status" value="1"/>
</dbReference>
<organism evidence="3">
    <name type="scientific">Pectobacterium carotovorum</name>
    <name type="common">Erwinia carotovora</name>
    <dbReference type="NCBI Taxonomy" id="554"/>
    <lineage>
        <taxon>Bacteria</taxon>
        <taxon>Pseudomonadati</taxon>
        <taxon>Pseudomonadota</taxon>
        <taxon>Gammaproteobacteria</taxon>
        <taxon>Enterobacterales</taxon>
        <taxon>Pectobacteriaceae</taxon>
        <taxon>Pectobacterium</taxon>
    </lineage>
</organism>
<reference evidence="3" key="2">
    <citation type="submission" date="2015-03" db="EMBL/GenBank/DDBJ databases">
        <authorList>
            <person name="Welte C."/>
            <person name="de Graaf R."/>
            <person name="van den Bosch T.J.M."/>
            <person name="Op den Camp H."/>
            <person name="van Dam N."/>
            <person name="Jetten M."/>
        </authorList>
    </citation>
    <scope>NUCLEOTIDE SEQUENCE</scope>
    <source>
        <plasmid evidence="3">Drgb1</plasmid>
    </source>
</reference>
<dbReference type="Pfam" id="PF09327">
    <property type="entry name" value="Phage_Tail_Tip"/>
    <property type="match status" value="1"/>
</dbReference>
<gene>
    <name evidence="3" type="ORF">pA_00044</name>
</gene>
<dbReference type="InterPro" id="IPR032876">
    <property type="entry name" value="J_dom"/>
</dbReference>
<dbReference type="InterPro" id="IPR003961">
    <property type="entry name" value="FN3_dom"/>
</dbReference>
<dbReference type="Pfam" id="PF13550">
    <property type="entry name" value="Phage-tail_3"/>
    <property type="match status" value="1"/>
</dbReference>
<dbReference type="Gene3D" id="2.60.120.260">
    <property type="entry name" value="Galactose-binding domain-like"/>
    <property type="match status" value="1"/>
</dbReference>
<dbReference type="InterPro" id="IPR055385">
    <property type="entry name" value="GpJ_HDII-ins2"/>
</dbReference>
<reference evidence="3" key="1">
    <citation type="journal article" date="2015" name="Environ. Microbiol.">
        <title>Plasmids from the gut microbiome of cabbage root fly larvae encode SaxA that catalyses the conversion of the plant toxin 2-phenylethyl isothiocyanate.</title>
        <authorList>
            <person name="Welte C.U."/>
            <person name="de Graaf R.M."/>
            <person name="van den Bosch T.J."/>
            <person name="Op den Camp H.J."/>
            <person name="van Dam N.M."/>
            <person name="Jetten M.S."/>
        </authorList>
    </citation>
    <scope>NUCLEOTIDE SEQUENCE</scope>
    <source>
        <plasmid evidence="3">Drgb1</plasmid>
    </source>
</reference>
<accession>A0A0K0MPX4</accession>
<dbReference type="PANTHER" id="PTHR36251">
    <property type="entry name" value="FELS-1 PROPHAGE HOST SPECIFICITY PROTEIN-RELATED"/>
    <property type="match status" value="1"/>
</dbReference>
<feature type="coiled-coil region" evidence="1">
    <location>
        <begin position="1153"/>
        <end position="1180"/>
    </location>
</feature>